<dbReference type="STRING" id="3775.A0A1Q3AU34"/>
<keyword evidence="1" id="KW-0802">TPR repeat</keyword>
<evidence type="ECO:0000259" key="3">
    <source>
        <dbReference type="Pfam" id="PF00085"/>
    </source>
</evidence>
<accession>A0A1Q3AU34</accession>
<dbReference type="GO" id="GO:0005737">
    <property type="term" value="C:cytoplasm"/>
    <property type="evidence" value="ECO:0007669"/>
    <property type="project" value="TreeGrafter"/>
</dbReference>
<dbReference type="GO" id="GO:0006950">
    <property type="term" value="P:response to stress"/>
    <property type="evidence" value="ECO:0007669"/>
    <property type="project" value="UniProtKB-ARBA"/>
</dbReference>
<feature type="compositionally biased region" description="Polar residues" evidence="2">
    <location>
        <begin position="121"/>
        <end position="134"/>
    </location>
</feature>
<name>A0A1Q3AU34_CEPFO</name>
<sequence>MTELSKYSMEEHGLCCGFKGRIFQLRSYWPSKESVPSLTAKRSTNIFSNDDAKRPQSHNSQRRQSSLVDSAMLDASKLAKPSQKLDQKSSNKPNIVPSRPSIGRRTSDVERTSTSSSSSSGQTKVSKPQDSGHSTVITRVITSSPLQSNDKSLVRATSTNIMVSGNLGNLRQQGTGSMQGSNGTNATVKTVDHLHRNLREDTLRPTTRYGHKKHSGQGVMGNIVRQSSGEIPHCKGLMSRVDPEALKNMGNEAYKRGSFDEALGLYDRAIALDSKKAIYRCNRSAALIGLGRLMEAVIECREAIRLDSSYQRAHHRLATLYVRLGEAEKAMHHFLRSGSHADAKDITQAQALQNHLSQCTEARKLKEWKTLLNETLCAISSGADSAPQVYAMQADALLKLNRHEDAYAAYQKGPKFSIDSCTKIFGPADSASLLMIRAQVYMAAGRFGDSIAAAQNAARLDSSNKDVQALVRRARAVASARLSGNLLYKTSKFSEACTVYSDGLQNEPYNSILLCNRAACRYKLGQYENAVADCTIALNVRPSYRKARIRRAECSAKMERWEAAIQDYEMLIRETSGDEEIVRALFEAKVQLKKEEGEDSKDRELGSNLVFISSNEKFRHFLTSPGMIVVLFCNKEKNKQVLQLMVQVCTRFPFVNFLKVEVEDHPYLAKSEGVRSIPAFKIYKNGSMVKEIPGNSRELLETTVKLYSMN</sequence>
<evidence type="ECO:0000313" key="5">
    <source>
        <dbReference type="Proteomes" id="UP000187406"/>
    </source>
</evidence>
<dbReference type="InterPro" id="IPR011990">
    <property type="entry name" value="TPR-like_helical_dom_sf"/>
</dbReference>
<dbReference type="SMART" id="SM00028">
    <property type="entry name" value="TPR"/>
    <property type="match status" value="7"/>
</dbReference>
<comment type="caution">
    <text evidence="4">The sequence shown here is derived from an EMBL/GenBank/DDBJ whole genome shotgun (WGS) entry which is preliminary data.</text>
</comment>
<dbReference type="EMBL" id="BDDD01000105">
    <property type="protein sequence ID" value="GAV59266.1"/>
    <property type="molecule type" value="Genomic_DNA"/>
</dbReference>
<feature type="domain" description="Thioredoxin" evidence="3">
    <location>
        <begin position="644"/>
        <end position="701"/>
    </location>
</feature>
<evidence type="ECO:0000256" key="2">
    <source>
        <dbReference type="SAM" id="MobiDB-lite"/>
    </source>
</evidence>
<dbReference type="OrthoDB" id="2335338at2759"/>
<dbReference type="Proteomes" id="UP000187406">
    <property type="component" value="Unassembled WGS sequence"/>
</dbReference>
<dbReference type="Pfam" id="PF00085">
    <property type="entry name" value="Thioredoxin"/>
    <property type="match status" value="1"/>
</dbReference>
<dbReference type="InterPro" id="IPR019734">
    <property type="entry name" value="TPR_rpt"/>
</dbReference>
<dbReference type="CDD" id="cd02947">
    <property type="entry name" value="TRX_family"/>
    <property type="match status" value="1"/>
</dbReference>
<feature type="compositionally biased region" description="Polar residues" evidence="2">
    <location>
        <begin position="34"/>
        <end position="48"/>
    </location>
</feature>
<dbReference type="PANTHER" id="PTHR46050">
    <property type="entry name" value="TPR REPEAT-CONTAINING THIOREDOXIN"/>
    <property type="match status" value="1"/>
</dbReference>
<dbReference type="InterPro" id="IPR013766">
    <property type="entry name" value="Thioredoxin_domain"/>
</dbReference>
<proteinExistence type="predicted"/>
<dbReference type="Gene3D" id="1.25.40.10">
    <property type="entry name" value="Tetratricopeptide repeat domain"/>
    <property type="match status" value="1"/>
</dbReference>
<organism evidence="4 5">
    <name type="scientific">Cephalotus follicularis</name>
    <name type="common">Albany pitcher plant</name>
    <dbReference type="NCBI Taxonomy" id="3775"/>
    <lineage>
        <taxon>Eukaryota</taxon>
        <taxon>Viridiplantae</taxon>
        <taxon>Streptophyta</taxon>
        <taxon>Embryophyta</taxon>
        <taxon>Tracheophyta</taxon>
        <taxon>Spermatophyta</taxon>
        <taxon>Magnoliopsida</taxon>
        <taxon>eudicotyledons</taxon>
        <taxon>Gunneridae</taxon>
        <taxon>Pentapetalae</taxon>
        <taxon>rosids</taxon>
        <taxon>fabids</taxon>
        <taxon>Oxalidales</taxon>
        <taxon>Cephalotaceae</taxon>
        <taxon>Cephalotus</taxon>
    </lineage>
</organism>
<reference evidence="5" key="1">
    <citation type="submission" date="2016-04" db="EMBL/GenBank/DDBJ databases">
        <title>Cephalotus genome sequencing.</title>
        <authorList>
            <person name="Fukushima K."/>
            <person name="Hasebe M."/>
            <person name="Fang X."/>
        </authorList>
    </citation>
    <scope>NUCLEOTIDE SEQUENCE [LARGE SCALE GENOMIC DNA]</scope>
    <source>
        <strain evidence="5">cv. St1</strain>
    </source>
</reference>
<dbReference type="InParanoid" id="A0A1Q3AU34"/>
<gene>
    <name evidence="4" type="ORF">CFOL_v3_02797</name>
</gene>
<evidence type="ECO:0000256" key="1">
    <source>
        <dbReference type="PROSITE-ProRule" id="PRU00339"/>
    </source>
</evidence>
<dbReference type="SUPFAM" id="SSF48452">
    <property type="entry name" value="TPR-like"/>
    <property type="match status" value="2"/>
</dbReference>
<dbReference type="SUPFAM" id="SSF52833">
    <property type="entry name" value="Thioredoxin-like"/>
    <property type="match status" value="1"/>
</dbReference>
<evidence type="ECO:0000313" key="4">
    <source>
        <dbReference type="EMBL" id="GAV59266.1"/>
    </source>
</evidence>
<dbReference type="InterPro" id="IPR036249">
    <property type="entry name" value="Thioredoxin-like_sf"/>
</dbReference>
<protein>
    <submittedName>
        <fullName evidence="4">Thioredoxin domain-containing protein/TPR_8 domain-containing protein/TPR_11 domain-containing protein</fullName>
    </submittedName>
</protein>
<dbReference type="Gene3D" id="3.40.30.10">
    <property type="entry name" value="Glutaredoxin"/>
    <property type="match status" value="1"/>
</dbReference>
<keyword evidence="5" id="KW-1185">Reference proteome</keyword>
<feature type="compositionally biased region" description="Polar residues" evidence="2">
    <location>
        <begin position="57"/>
        <end position="68"/>
    </location>
</feature>
<feature type="repeat" description="TPR" evidence="1">
    <location>
        <begin position="243"/>
        <end position="276"/>
    </location>
</feature>
<feature type="region of interest" description="Disordered" evidence="2">
    <location>
        <begin position="166"/>
        <end position="185"/>
    </location>
</feature>
<dbReference type="PROSITE" id="PS50005">
    <property type="entry name" value="TPR"/>
    <property type="match status" value="1"/>
</dbReference>
<dbReference type="AlphaFoldDB" id="A0A1Q3AU34"/>
<dbReference type="InterPro" id="IPR044534">
    <property type="entry name" value="TTL1-4"/>
</dbReference>
<dbReference type="Pfam" id="PF13432">
    <property type="entry name" value="TPR_16"/>
    <property type="match status" value="2"/>
</dbReference>
<feature type="region of interest" description="Disordered" evidence="2">
    <location>
        <begin position="34"/>
        <end position="134"/>
    </location>
</feature>
<dbReference type="PANTHER" id="PTHR46050:SF18">
    <property type="entry name" value="TETRATRICOPEPTIDE REPEAT (TPR)-LIKE SUPERFAMILY PROTEIN"/>
    <property type="match status" value="1"/>
</dbReference>